<sequence>MLASIRSVVPISYDNHSLESVEGHLHLEFAVLIGFTGDQKGKFIFKGEPQVFSAIGESMFGMPLEGEMLISFAGELGNMISGGLCTNVSQNGIIIDITSPTIMEGSSKVSGFKKGMEMKISFHEKGELSLFLLLD</sequence>
<dbReference type="InterPro" id="IPR028051">
    <property type="entry name" value="CheX-like_dom"/>
</dbReference>
<dbReference type="PANTHER" id="PTHR39452:SF1">
    <property type="entry name" value="CHEY-P PHOSPHATASE CHEX"/>
    <property type="match status" value="1"/>
</dbReference>
<comment type="caution">
    <text evidence="3">The sequence shown here is derived from an EMBL/GenBank/DDBJ whole genome shotgun (WGS) entry which is preliminary data.</text>
</comment>
<dbReference type="GO" id="GO:0006935">
    <property type="term" value="P:chemotaxis"/>
    <property type="evidence" value="ECO:0007669"/>
    <property type="project" value="UniProtKB-KW"/>
</dbReference>
<feature type="domain" description="Chemotaxis phosphatase CheX-like" evidence="2">
    <location>
        <begin position="30"/>
        <end position="107"/>
    </location>
</feature>
<dbReference type="SUPFAM" id="SSF103039">
    <property type="entry name" value="CheC-like"/>
    <property type="match status" value="1"/>
</dbReference>
<dbReference type="PANTHER" id="PTHR39452">
    <property type="entry name" value="CHEY-P PHOSPHATASE CHEX"/>
    <property type="match status" value="1"/>
</dbReference>
<keyword evidence="4" id="KW-1185">Reference proteome</keyword>
<evidence type="ECO:0000313" key="4">
    <source>
        <dbReference type="Proteomes" id="UP000264541"/>
    </source>
</evidence>
<dbReference type="InterPro" id="IPR028976">
    <property type="entry name" value="CheC-like_sf"/>
</dbReference>
<dbReference type="Gene3D" id="3.40.1550.10">
    <property type="entry name" value="CheC-like"/>
    <property type="match status" value="1"/>
</dbReference>
<reference evidence="3 4" key="1">
    <citation type="submission" date="2018-08" db="EMBL/GenBank/DDBJ databases">
        <title>Bacillus chawlae sp. nov., Bacillus glennii sp. nov., and Bacillus saganii sp. nov. Isolated from the Vehicle Assembly Building at Kennedy Space Center where the Viking Spacecraft were Assembled.</title>
        <authorList>
            <person name="Seuylemezian A."/>
            <person name="Vaishampayan P."/>
        </authorList>
    </citation>
    <scope>NUCLEOTIDE SEQUENCE [LARGE SCALE GENOMIC DNA]</scope>
    <source>
        <strain evidence="3 4">V47-23a</strain>
    </source>
</reference>
<accession>A0A372LTH4</accession>
<dbReference type="Proteomes" id="UP000264541">
    <property type="component" value="Unassembled WGS sequence"/>
</dbReference>
<keyword evidence="1" id="KW-0145">Chemotaxis</keyword>
<proteinExistence type="predicted"/>
<dbReference type="InterPro" id="IPR038756">
    <property type="entry name" value="CheX-like"/>
</dbReference>
<dbReference type="AlphaFoldDB" id="A0A372LTH4"/>
<organism evidence="3 4">
    <name type="scientific">Peribacillus saganii</name>
    <dbReference type="NCBI Taxonomy" id="2303992"/>
    <lineage>
        <taxon>Bacteria</taxon>
        <taxon>Bacillati</taxon>
        <taxon>Bacillota</taxon>
        <taxon>Bacilli</taxon>
        <taxon>Bacillales</taxon>
        <taxon>Bacillaceae</taxon>
        <taxon>Peribacillus</taxon>
    </lineage>
</organism>
<name>A0A372LTH4_9BACI</name>
<evidence type="ECO:0000259" key="2">
    <source>
        <dbReference type="Pfam" id="PF13690"/>
    </source>
</evidence>
<protein>
    <submittedName>
        <fullName evidence="3">Chemotaxis protein CheX</fullName>
    </submittedName>
</protein>
<evidence type="ECO:0000256" key="1">
    <source>
        <dbReference type="ARBA" id="ARBA00022500"/>
    </source>
</evidence>
<dbReference type="CDD" id="cd17906">
    <property type="entry name" value="CheX"/>
    <property type="match status" value="1"/>
</dbReference>
<evidence type="ECO:0000313" key="3">
    <source>
        <dbReference type="EMBL" id="RFU71197.1"/>
    </source>
</evidence>
<dbReference type="EMBL" id="QVTE01000008">
    <property type="protein sequence ID" value="RFU71197.1"/>
    <property type="molecule type" value="Genomic_DNA"/>
</dbReference>
<dbReference type="OrthoDB" id="9788100at2"/>
<gene>
    <name evidence="3" type="ORF">D0469_03400</name>
</gene>
<dbReference type="Pfam" id="PF13690">
    <property type="entry name" value="CheX"/>
    <property type="match status" value="1"/>
</dbReference>